<evidence type="ECO:0000256" key="3">
    <source>
        <dbReference type="ARBA" id="ARBA00033230"/>
    </source>
</evidence>
<dbReference type="InterPro" id="IPR014746">
    <property type="entry name" value="Gln_synth/guanido_kin_cat_dom"/>
</dbReference>
<evidence type="ECO:0000313" key="8">
    <source>
        <dbReference type="EMBL" id="ORA29822.1"/>
    </source>
</evidence>
<dbReference type="PROSITE" id="PS51987">
    <property type="entry name" value="GS_CATALYTIC"/>
    <property type="match status" value="1"/>
</dbReference>
<dbReference type="PANTHER" id="PTHR43407">
    <property type="entry name" value="GLUTAMINE SYNTHETASE"/>
    <property type="match status" value="1"/>
</dbReference>
<dbReference type="InterPro" id="IPR036651">
    <property type="entry name" value="Gln_synt_N_sf"/>
</dbReference>
<feature type="domain" description="GS beta-grasp" evidence="6">
    <location>
        <begin position="30"/>
        <end position="123"/>
    </location>
</feature>
<dbReference type="GO" id="GO:0005737">
    <property type="term" value="C:cytoplasm"/>
    <property type="evidence" value="ECO:0007669"/>
    <property type="project" value="TreeGrafter"/>
</dbReference>
<dbReference type="GO" id="GO:0016020">
    <property type="term" value="C:membrane"/>
    <property type="evidence" value="ECO:0007669"/>
    <property type="project" value="TreeGrafter"/>
</dbReference>
<dbReference type="InterPro" id="IPR008146">
    <property type="entry name" value="Gln_synth_cat_dom"/>
</dbReference>
<accession>A0A1X0AIH2</accession>
<sequence>MNPNNTRESNSVGHFDESGLHKVAEQLTADGIDVVRLGYADLIGTERGRDLLVSRFGRTVGDGVAFCRSVYGTSPLGDVVDIEGGLSAGLPDIVAFPDLATVQPVPWEPGVAHVIADVFNPDGSPSEESPRAVLRRVVEKFAELGMRPMIGPELEFYVLEPDATDPRGWRRYGEGTGNVYVAGLKGDPENTLLASLRQLAAYGIDVVAANHEFSSGQFEINLWHSEALDAGDRAFRFKCGVQELARRTGKMATFMAKPFNDEGGSGFHIHFSTLDDNDKPLFDDPNGADGLSDIARSAIAGVLAHAPALAALHNPTINSYKRFGPDTLAPWLIDWGLDNRSAMVRIPPERGRASRMELRLGDASANPYLAIASLLAAAYLGIRDGLKPPPKLEGYGYDTTKADLLPADLATSIDALEKDHEIAEMLGPAFVSAFVTYKRNELQRFGQYITDWEFREYAYHL</sequence>
<dbReference type="InterPro" id="IPR008147">
    <property type="entry name" value="Gln_synt_N"/>
</dbReference>
<evidence type="ECO:0000256" key="4">
    <source>
        <dbReference type="PROSITE-ProRule" id="PRU01330"/>
    </source>
</evidence>
<dbReference type="STRING" id="1927124.BST13_26985"/>
<dbReference type="GO" id="GO:0004356">
    <property type="term" value="F:glutamine synthetase activity"/>
    <property type="evidence" value="ECO:0007669"/>
    <property type="project" value="UniProtKB-EC"/>
</dbReference>
<dbReference type="GO" id="GO:0006542">
    <property type="term" value="P:glutamine biosynthetic process"/>
    <property type="evidence" value="ECO:0007669"/>
    <property type="project" value="InterPro"/>
</dbReference>
<dbReference type="Gene3D" id="3.30.590.10">
    <property type="entry name" value="Glutamine synthetase/guanido kinase, catalytic domain"/>
    <property type="match status" value="1"/>
</dbReference>
<dbReference type="SUPFAM" id="SSF55931">
    <property type="entry name" value="Glutamine synthetase/guanido kinase"/>
    <property type="match status" value="1"/>
</dbReference>
<dbReference type="Pfam" id="PF00120">
    <property type="entry name" value="Gln-synt_C"/>
    <property type="match status" value="1"/>
</dbReference>
<comment type="caution">
    <text evidence="8">The sequence shown here is derived from an EMBL/GenBank/DDBJ whole genome shotgun (WGS) entry which is preliminary data.</text>
</comment>
<evidence type="ECO:0000259" key="6">
    <source>
        <dbReference type="PROSITE" id="PS51986"/>
    </source>
</evidence>
<evidence type="ECO:0000259" key="7">
    <source>
        <dbReference type="PROSITE" id="PS51987"/>
    </source>
</evidence>
<organism evidence="8 9">
    <name type="scientific">Mycobacterium aquaticum</name>
    <dbReference type="NCBI Taxonomy" id="1927124"/>
    <lineage>
        <taxon>Bacteria</taxon>
        <taxon>Bacillati</taxon>
        <taxon>Actinomycetota</taxon>
        <taxon>Actinomycetes</taxon>
        <taxon>Mycobacteriales</taxon>
        <taxon>Mycobacteriaceae</taxon>
        <taxon>Mycobacterium</taxon>
    </lineage>
</organism>
<dbReference type="PROSITE" id="PS51986">
    <property type="entry name" value="GS_BETA_GRASP"/>
    <property type="match status" value="1"/>
</dbReference>
<gene>
    <name evidence="8" type="ORF">BST13_26985</name>
</gene>
<name>A0A1X0AIH2_9MYCO</name>
<reference evidence="8 9" key="1">
    <citation type="submission" date="2017-02" db="EMBL/GenBank/DDBJ databases">
        <title>The new phylogeny of genus Mycobacterium.</title>
        <authorList>
            <person name="Tortoli E."/>
            <person name="Trovato A."/>
            <person name="Cirillo D.M."/>
        </authorList>
    </citation>
    <scope>NUCLEOTIDE SEQUENCE [LARGE SCALE GENOMIC DNA]</scope>
    <source>
        <strain evidence="8 9">RW6</strain>
    </source>
</reference>
<evidence type="ECO:0000313" key="9">
    <source>
        <dbReference type="Proteomes" id="UP000192448"/>
    </source>
</evidence>
<dbReference type="EC" id="6.3.1.2" evidence="2"/>
<keyword evidence="9" id="KW-1185">Reference proteome</keyword>
<dbReference type="PANTHER" id="PTHR43407:SF1">
    <property type="entry name" value="LENGSIN"/>
    <property type="match status" value="1"/>
</dbReference>
<dbReference type="SMART" id="SM01230">
    <property type="entry name" value="Gln-synt_C"/>
    <property type="match status" value="1"/>
</dbReference>
<dbReference type="Proteomes" id="UP000192448">
    <property type="component" value="Unassembled WGS sequence"/>
</dbReference>
<comment type="similarity">
    <text evidence="1 4 5">Belongs to the glutamine synthetase family.</text>
</comment>
<dbReference type="SUPFAM" id="SSF54368">
    <property type="entry name" value="Glutamine synthetase, N-terminal domain"/>
    <property type="match status" value="1"/>
</dbReference>
<proteinExistence type="inferred from homology"/>
<evidence type="ECO:0000256" key="5">
    <source>
        <dbReference type="RuleBase" id="RU000384"/>
    </source>
</evidence>
<evidence type="ECO:0000256" key="2">
    <source>
        <dbReference type="ARBA" id="ARBA00012937"/>
    </source>
</evidence>
<dbReference type="AlphaFoldDB" id="A0A1X0AIH2"/>
<dbReference type="Gene3D" id="3.10.20.70">
    <property type="entry name" value="Glutamine synthetase, N-terminal domain"/>
    <property type="match status" value="1"/>
</dbReference>
<protein>
    <recommendedName>
        <fullName evidence="2">glutamine synthetase</fullName>
        <ecNumber evidence="2">6.3.1.2</ecNumber>
    </recommendedName>
    <alternativeName>
        <fullName evidence="3">Glutamine synthetase I beta</fullName>
    </alternativeName>
</protein>
<evidence type="ECO:0000256" key="1">
    <source>
        <dbReference type="ARBA" id="ARBA00009897"/>
    </source>
</evidence>
<dbReference type="EMBL" id="MVHF01000035">
    <property type="protein sequence ID" value="ORA29822.1"/>
    <property type="molecule type" value="Genomic_DNA"/>
</dbReference>
<feature type="domain" description="GS catalytic" evidence="7">
    <location>
        <begin position="130"/>
        <end position="461"/>
    </location>
</feature>